<dbReference type="InterPro" id="IPR001248">
    <property type="entry name" value="Pur-cyt_permease"/>
</dbReference>
<feature type="transmembrane region" description="Helical" evidence="6">
    <location>
        <begin position="132"/>
        <end position="151"/>
    </location>
</feature>
<proteinExistence type="inferred from homology"/>
<dbReference type="GO" id="GO:0005886">
    <property type="term" value="C:plasma membrane"/>
    <property type="evidence" value="ECO:0007669"/>
    <property type="project" value="TreeGrafter"/>
</dbReference>
<evidence type="ECO:0000313" key="7">
    <source>
        <dbReference type="EMBL" id="TFJ24945.1"/>
    </source>
</evidence>
<sequence length="488" mass="53259">MSIEQDKQLQRFKERGYQADLLPKTKKQQTWGTFNYFSLWMGSVHNVPNYVAVGGFFFLGIAPQYILLAIFFSSIMIAGIMILNGKAGSRYGIPFAMSLRASYGEKGALLPGILRGCIAAIMWYGLQTYTGSLALLILIGKIWPAFLHIGGNFQFLGISLPGLIAFIIFWVLNLLIGLGGGSILTKFTALLNPLIYILFGGMTIWALSIGGGLRAILMYLPQQISNEHSSLIVFFMIVNANLAVWAAPGVSASDFTQHAKNFKSQALGQFTGLVLSYSLFAFSSVTILAGASIHYGVDTWNILDIVTKWDHLAATAFATLVLLLTTISTNATGNIIPAGYQLAATFPKKISYKQGVLIASVLSFLICPWKLMENQVSIYTFLEIIGGILGPVLGVMLAHYFVAMKQTLSLDKLYLAKGKTGYYKNGVNWFALAVTLVATLLSFIGKLIPSLAVLSGFSWMIGSFSAFILYCLAFLLFKSSSTLKEETK</sequence>
<dbReference type="PANTHER" id="PTHR30618">
    <property type="entry name" value="NCS1 FAMILY PURINE/PYRIMIDINE TRANSPORTER"/>
    <property type="match status" value="1"/>
</dbReference>
<name>A0A7Z8CX74_CARDV</name>
<feature type="transmembrane region" description="Helical" evidence="6">
    <location>
        <begin position="355"/>
        <end position="372"/>
    </location>
</feature>
<keyword evidence="4 6" id="KW-1133">Transmembrane helix</keyword>
<feature type="transmembrane region" description="Helical" evidence="6">
    <location>
        <begin position="65"/>
        <end position="87"/>
    </location>
</feature>
<evidence type="ECO:0000256" key="1">
    <source>
        <dbReference type="ARBA" id="ARBA00004141"/>
    </source>
</evidence>
<keyword evidence="3 6" id="KW-0812">Transmembrane</keyword>
<dbReference type="Pfam" id="PF02133">
    <property type="entry name" value="Transp_cyt_pur"/>
    <property type="match status" value="1"/>
</dbReference>
<accession>A0A7Z8CX74</accession>
<keyword evidence="5 6" id="KW-0472">Membrane</keyword>
<evidence type="ECO:0000313" key="8">
    <source>
        <dbReference type="Proteomes" id="UP000297938"/>
    </source>
</evidence>
<feature type="transmembrane region" description="Helical" evidence="6">
    <location>
        <begin position="34"/>
        <end position="59"/>
    </location>
</feature>
<dbReference type="NCBIfam" id="NF047713">
    <property type="entry name" value="AllantTportGProt"/>
    <property type="match status" value="1"/>
</dbReference>
<comment type="similarity">
    <text evidence="2">Belongs to the purine-cytosine permease (2.A.39) family.</text>
</comment>
<dbReference type="RefSeq" id="WP_135026270.1">
    <property type="nucleotide sequence ID" value="NZ_NROV01000015.1"/>
</dbReference>
<evidence type="ECO:0000256" key="6">
    <source>
        <dbReference type="SAM" id="Phobius"/>
    </source>
</evidence>
<dbReference type="NCBIfam" id="TIGR00800">
    <property type="entry name" value="ncs1"/>
    <property type="match status" value="1"/>
</dbReference>
<dbReference type="InterPro" id="IPR012681">
    <property type="entry name" value="NCS1"/>
</dbReference>
<dbReference type="CDD" id="cd11485">
    <property type="entry name" value="SLC-NCS1sbd_YbbW-like"/>
    <property type="match status" value="1"/>
</dbReference>
<feature type="transmembrane region" description="Helical" evidence="6">
    <location>
        <begin position="267"/>
        <end position="291"/>
    </location>
</feature>
<gene>
    <name evidence="7" type="ORF">CKN69_09980</name>
</gene>
<feature type="transmembrane region" description="Helical" evidence="6">
    <location>
        <begin position="456"/>
        <end position="477"/>
    </location>
</feature>
<dbReference type="EMBL" id="NRPP01000017">
    <property type="protein sequence ID" value="TFJ24945.1"/>
    <property type="molecule type" value="Genomic_DNA"/>
</dbReference>
<organism evidence="7 8">
    <name type="scientific">Carnobacterium divergens</name>
    <name type="common">Lactobacillus divergens</name>
    <dbReference type="NCBI Taxonomy" id="2748"/>
    <lineage>
        <taxon>Bacteria</taxon>
        <taxon>Bacillati</taxon>
        <taxon>Bacillota</taxon>
        <taxon>Bacilli</taxon>
        <taxon>Lactobacillales</taxon>
        <taxon>Carnobacteriaceae</taxon>
        <taxon>Carnobacterium</taxon>
    </lineage>
</organism>
<feature type="transmembrane region" description="Helical" evidence="6">
    <location>
        <begin position="229"/>
        <end position="247"/>
    </location>
</feature>
<dbReference type="AlphaFoldDB" id="A0A7Z8CX74"/>
<evidence type="ECO:0000256" key="4">
    <source>
        <dbReference type="ARBA" id="ARBA00022989"/>
    </source>
</evidence>
<dbReference type="PANTHER" id="PTHR30618:SF0">
    <property type="entry name" value="PURINE-URACIL PERMEASE NCS1"/>
    <property type="match status" value="1"/>
</dbReference>
<dbReference type="Gene3D" id="1.10.4160.10">
    <property type="entry name" value="Hydantoin permease"/>
    <property type="match status" value="1"/>
</dbReference>
<dbReference type="Proteomes" id="UP000297938">
    <property type="component" value="Unassembled WGS sequence"/>
</dbReference>
<feature type="transmembrane region" description="Helical" evidence="6">
    <location>
        <begin position="163"/>
        <end position="183"/>
    </location>
</feature>
<feature type="transmembrane region" description="Helical" evidence="6">
    <location>
        <begin position="195"/>
        <end position="217"/>
    </location>
</feature>
<evidence type="ECO:0000256" key="3">
    <source>
        <dbReference type="ARBA" id="ARBA00022692"/>
    </source>
</evidence>
<dbReference type="GO" id="GO:0015205">
    <property type="term" value="F:nucleobase transmembrane transporter activity"/>
    <property type="evidence" value="ECO:0007669"/>
    <property type="project" value="TreeGrafter"/>
</dbReference>
<comment type="caution">
    <text evidence="7">The sequence shown here is derived from an EMBL/GenBank/DDBJ whole genome shotgun (WGS) entry which is preliminary data.</text>
</comment>
<evidence type="ECO:0000256" key="2">
    <source>
        <dbReference type="ARBA" id="ARBA00008974"/>
    </source>
</evidence>
<comment type="subcellular location">
    <subcellularLocation>
        <location evidence="1">Membrane</location>
        <topology evidence="1">Multi-pass membrane protein</topology>
    </subcellularLocation>
</comment>
<feature type="transmembrane region" description="Helical" evidence="6">
    <location>
        <begin position="422"/>
        <end position="444"/>
    </location>
</feature>
<evidence type="ECO:0000256" key="5">
    <source>
        <dbReference type="ARBA" id="ARBA00023136"/>
    </source>
</evidence>
<dbReference type="InterPro" id="IPR045225">
    <property type="entry name" value="Uracil/uridine/allantoin_perm"/>
</dbReference>
<feature type="transmembrane region" description="Helical" evidence="6">
    <location>
        <begin position="378"/>
        <end position="402"/>
    </location>
</feature>
<dbReference type="NCBIfam" id="NF008476">
    <property type="entry name" value="PRK11375.1"/>
    <property type="match status" value="1"/>
</dbReference>
<reference evidence="7 8" key="1">
    <citation type="journal article" date="2018" name="Int. J. Food Microbiol.">
        <title>Growth of Carnobacterium spp. isolated from chilled vacuum-packaged meat under relevant acidic conditions.</title>
        <authorList>
            <person name="Zhang P."/>
            <person name="Badoni M."/>
            <person name="Ganzle M."/>
            <person name="Yang X."/>
        </authorList>
    </citation>
    <scope>NUCLEOTIDE SEQUENCE [LARGE SCALE GENOMIC DNA]</scope>
    <source>
        <strain evidence="7 8">B2</strain>
    </source>
</reference>
<protein>
    <submittedName>
        <fullName evidence="7">Allantoin permease</fullName>
    </submittedName>
</protein>